<evidence type="ECO:0000313" key="3">
    <source>
        <dbReference type="EMBL" id="KAF3336113.1"/>
    </source>
</evidence>
<dbReference type="PANTHER" id="PTHR37754:SF1">
    <property type="entry name" value="CALCIUM ION-BINDING PROTEIN"/>
    <property type="match status" value="1"/>
</dbReference>
<evidence type="ECO:0000313" key="4">
    <source>
        <dbReference type="Proteomes" id="UP000623129"/>
    </source>
</evidence>
<dbReference type="EMBL" id="SWLB01000008">
    <property type="protein sequence ID" value="KAF3336113.1"/>
    <property type="molecule type" value="Genomic_DNA"/>
</dbReference>
<proteinExistence type="predicted"/>
<feature type="signal peptide" evidence="2">
    <location>
        <begin position="1"/>
        <end position="18"/>
    </location>
</feature>
<keyword evidence="1" id="KW-0472">Membrane</keyword>
<name>A0A833RIU2_9POAL</name>
<feature type="transmembrane region" description="Helical" evidence="1">
    <location>
        <begin position="136"/>
        <end position="158"/>
    </location>
</feature>
<keyword evidence="4" id="KW-1185">Reference proteome</keyword>
<dbReference type="PANTHER" id="PTHR37754">
    <property type="entry name" value="CALCIUM ION-BINDING PROTEIN"/>
    <property type="match status" value="1"/>
</dbReference>
<dbReference type="Proteomes" id="UP000623129">
    <property type="component" value="Unassembled WGS sequence"/>
</dbReference>
<accession>A0A833RIU2</accession>
<dbReference type="AlphaFoldDB" id="A0A833RIU2"/>
<keyword evidence="2" id="KW-0732">Signal</keyword>
<feature type="chain" id="PRO_5032578180" description="Calcium ion binding protein" evidence="2">
    <location>
        <begin position="19"/>
        <end position="166"/>
    </location>
</feature>
<dbReference type="Pfam" id="PF25284">
    <property type="entry name" value="DUF7874"/>
    <property type="match status" value="1"/>
</dbReference>
<comment type="caution">
    <text evidence="3">The sequence shown here is derived from an EMBL/GenBank/DDBJ whole genome shotgun (WGS) entry which is preliminary data.</text>
</comment>
<protein>
    <recommendedName>
        <fullName evidence="5">Calcium ion binding protein</fullName>
    </recommendedName>
</protein>
<dbReference type="InterPro" id="IPR057196">
    <property type="entry name" value="DUF7874"/>
</dbReference>
<evidence type="ECO:0000256" key="1">
    <source>
        <dbReference type="SAM" id="Phobius"/>
    </source>
</evidence>
<keyword evidence="1" id="KW-0812">Transmembrane</keyword>
<evidence type="ECO:0000256" key="2">
    <source>
        <dbReference type="SAM" id="SignalP"/>
    </source>
</evidence>
<organism evidence="3 4">
    <name type="scientific">Carex littledalei</name>
    <dbReference type="NCBI Taxonomy" id="544730"/>
    <lineage>
        <taxon>Eukaryota</taxon>
        <taxon>Viridiplantae</taxon>
        <taxon>Streptophyta</taxon>
        <taxon>Embryophyta</taxon>
        <taxon>Tracheophyta</taxon>
        <taxon>Spermatophyta</taxon>
        <taxon>Magnoliopsida</taxon>
        <taxon>Liliopsida</taxon>
        <taxon>Poales</taxon>
        <taxon>Cyperaceae</taxon>
        <taxon>Cyperoideae</taxon>
        <taxon>Cariceae</taxon>
        <taxon>Carex</taxon>
        <taxon>Carex subgen. Euthyceras</taxon>
    </lineage>
</organism>
<reference evidence="3" key="1">
    <citation type="submission" date="2020-01" db="EMBL/GenBank/DDBJ databases">
        <title>Genome sequence of Kobresia littledalei, the first chromosome-level genome in the family Cyperaceae.</title>
        <authorList>
            <person name="Qu G."/>
        </authorList>
    </citation>
    <scope>NUCLEOTIDE SEQUENCE</scope>
    <source>
        <strain evidence="3">C.B.Clarke</strain>
        <tissue evidence="3">Leaf</tissue>
    </source>
</reference>
<evidence type="ECO:0008006" key="5">
    <source>
        <dbReference type="Google" id="ProtNLM"/>
    </source>
</evidence>
<keyword evidence="1" id="KW-1133">Transmembrane helix</keyword>
<dbReference type="OrthoDB" id="1868634at2759"/>
<sequence length="166" mass="18978">MGLSLSLLSKLGVPGVSSVTTDQFYERFFKDIQKFDQFHTAFIDLCRFINDVMPGKHFDAPTKDEIKKFYEKNWMSNSEPEIRKEKLTAFVKEMVKERKTDNDKTVIITGMVVPAAAVVLKNTAENLQPVKRFKLHLVPNFVFVPTCTFLALAGVQLMQVRKKSKS</sequence>
<gene>
    <name evidence="3" type="ORF">FCM35_KLT20620</name>
</gene>